<dbReference type="PRINTS" id="PR00480">
    <property type="entry name" value="ASTACIN"/>
</dbReference>
<feature type="binding site" evidence="8">
    <location>
        <position position="242"/>
    </location>
    <ligand>
        <name>Zn(2+)</name>
        <dbReference type="ChEBI" id="CHEBI:29105"/>
        <note>catalytic</note>
    </ligand>
</feature>
<dbReference type="Proteomes" id="UP000245119">
    <property type="component" value="Linkage Group LG14"/>
</dbReference>
<evidence type="ECO:0000256" key="5">
    <source>
        <dbReference type="ARBA" id="ARBA00022833"/>
    </source>
</evidence>
<feature type="binding site" evidence="8">
    <location>
        <position position="252"/>
    </location>
    <ligand>
        <name>Zn(2+)</name>
        <dbReference type="ChEBI" id="CHEBI:29105"/>
        <note>catalytic</note>
    </ligand>
</feature>
<keyword evidence="6 8" id="KW-0482">Metalloprotease</keyword>
<evidence type="ECO:0000256" key="9">
    <source>
        <dbReference type="RuleBase" id="RU361183"/>
    </source>
</evidence>
<dbReference type="InterPro" id="IPR006026">
    <property type="entry name" value="Peptidase_Metallo"/>
</dbReference>
<feature type="domain" description="Peptidase M12A" evidence="11">
    <location>
        <begin position="173"/>
        <end position="349"/>
    </location>
</feature>
<reference evidence="12 13" key="1">
    <citation type="submission" date="2018-04" db="EMBL/GenBank/DDBJ databases">
        <title>The genome of golden apple snail Pomacea canaliculata provides insight into stress tolerance and invasive adaptation.</title>
        <authorList>
            <person name="Liu C."/>
            <person name="Liu B."/>
            <person name="Ren Y."/>
            <person name="Zhang Y."/>
            <person name="Wang H."/>
            <person name="Li S."/>
            <person name="Jiang F."/>
            <person name="Yin L."/>
            <person name="Zhang G."/>
            <person name="Qian W."/>
            <person name="Fan W."/>
        </authorList>
    </citation>
    <scope>NUCLEOTIDE SEQUENCE [LARGE SCALE GENOMIC DNA]</scope>
    <source>
        <strain evidence="12">SZHN2017</strain>
        <tissue evidence="12">Muscle</tissue>
    </source>
</reference>
<feature type="active site" evidence="8">
    <location>
        <position position="243"/>
    </location>
</feature>
<sequence>MRSSAWVHQLRQRAKIKISTDPKIGVRLSAPKKQPHHLTCIFRHGACRVVRARPGLRTWKESPLVVINDYYRSFERLAVTTVTSNEYLAAEPYKDILSDPNFKPKPEVIPNKTIDQLITEAYGGLKMYMTENFLDLSGDITVELDLVLTSDQFKSMYLRNDNPGTEGARYKRKAARPTVLRWPNRVIPYEFVYSHFNVDEIFYIQQAMQKWQNETCLTFKPFSPTDTNRIRFQNGNGGLYLHEIGHAIGLVHEHQLPDRDQFIRIIYDNVAPSMRVWFNKYSPDDVNQYGVPYEYSSVMHYGITAFSKDGYSQTIQTHDPTKEKEIGRVYLKGLSFTDIKVVNKMYECNKNCSVDSNCKEPAYLDKNCKCVRPEDFNSGVVTTPTTGGRGGCSNNWNDDQCDGWAEDGECDHNPNWMKENCKKSCGVCGTTTKPDEASCKNIHNDQDCESWARRGECDKNPSWMKPNCKKSCKICSGSGGTDGGGSKPDESSCENIWGDTKCESWADSGECEANPMWMRENCKKACKACTGTTDVCVDNNRYCESWARSGYCATNWFTAENCKKTCGTCDTNKLNEEVTTKSEGESGSGSTKIQVAFSTLIIILAALL</sequence>
<organism evidence="12 13">
    <name type="scientific">Pomacea canaliculata</name>
    <name type="common">Golden apple snail</name>
    <dbReference type="NCBI Taxonomy" id="400727"/>
    <lineage>
        <taxon>Eukaryota</taxon>
        <taxon>Metazoa</taxon>
        <taxon>Spiralia</taxon>
        <taxon>Lophotrochozoa</taxon>
        <taxon>Mollusca</taxon>
        <taxon>Gastropoda</taxon>
        <taxon>Caenogastropoda</taxon>
        <taxon>Architaenioglossa</taxon>
        <taxon>Ampullarioidea</taxon>
        <taxon>Ampullariidae</taxon>
        <taxon>Pomacea</taxon>
    </lineage>
</organism>
<dbReference type="OrthoDB" id="6153001at2759"/>
<protein>
    <recommendedName>
        <fullName evidence="9">Metalloendopeptidase</fullName>
        <ecNumber evidence="9">3.4.24.-</ecNumber>
    </recommendedName>
</protein>
<dbReference type="InterPro" id="IPR034035">
    <property type="entry name" value="Astacin-like_dom"/>
</dbReference>
<comment type="function">
    <text evidence="1">Metalloprotease.</text>
</comment>
<dbReference type="EMBL" id="PZQS01000014">
    <property type="protein sequence ID" value="PVD18391.1"/>
    <property type="molecule type" value="Genomic_DNA"/>
</dbReference>
<evidence type="ECO:0000313" key="13">
    <source>
        <dbReference type="Proteomes" id="UP000245119"/>
    </source>
</evidence>
<keyword evidence="2 8" id="KW-0645">Protease</keyword>
<feature type="domain" description="ShKT" evidence="10">
    <location>
        <begin position="536"/>
        <end position="569"/>
    </location>
</feature>
<dbReference type="Gene3D" id="3.40.390.10">
    <property type="entry name" value="Collagenase (Catalytic Domain)"/>
    <property type="match status" value="2"/>
</dbReference>
<dbReference type="SMART" id="SM00235">
    <property type="entry name" value="ZnMc"/>
    <property type="match status" value="1"/>
</dbReference>
<feature type="binding site" evidence="8">
    <location>
        <position position="246"/>
    </location>
    <ligand>
        <name>Zn(2+)</name>
        <dbReference type="ChEBI" id="CHEBI:29105"/>
        <note>catalytic</note>
    </ligand>
</feature>
<dbReference type="CDD" id="cd04280">
    <property type="entry name" value="ZnMc_astacin_like"/>
    <property type="match status" value="1"/>
</dbReference>
<evidence type="ECO:0000259" key="10">
    <source>
        <dbReference type="PROSITE" id="PS51670"/>
    </source>
</evidence>
<evidence type="ECO:0000256" key="8">
    <source>
        <dbReference type="PROSITE-ProRule" id="PRU01211"/>
    </source>
</evidence>
<dbReference type="GO" id="GO:0008270">
    <property type="term" value="F:zinc ion binding"/>
    <property type="evidence" value="ECO:0007669"/>
    <property type="project" value="UniProtKB-UniRule"/>
</dbReference>
<dbReference type="InterPro" id="IPR024079">
    <property type="entry name" value="MetalloPept_cat_dom_sf"/>
</dbReference>
<gene>
    <name evidence="12" type="ORF">C0Q70_20940</name>
</gene>
<keyword evidence="4 8" id="KW-0378">Hydrolase</keyword>
<dbReference type="SMART" id="SM00254">
    <property type="entry name" value="ShKT"/>
    <property type="match status" value="4"/>
</dbReference>
<keyword evidence="3 8" id="KW-0479">Metal-binding</keyword>
<dbReference type="PROSITE" id="PS51864">
    <property type="entry name" value="ASTACIN"/>
    <property type="match status" value="1"/>
</dbReference>
<keyword evidence="13" id="KW-1185">Reference proteome</keyword>
<dbReference type="Pfam" id="PF01549">
    <property type="entry name" value="ShK"/>
    <property type="match status" value="4"/>
</dbReference>
<comment type="caution">
    <text evidence="12">The sequence shown here is derived from an EMBL/GenBank/DDBJ whole genome shotgun (WGS) entry which is preliminary data.</text>
</comment>
<feature type="domain" description="ShKT" evidence="10">
    <location>
        <begin position="392"/>
        <end position="428"/>
    </location>
</feature>
<accession>A0A2T7NB55</accession>
<feature type="domain" description="ShKT" evidence="10">
    <location>
        <begin position="493"/>
        <end position="529"/>
    </location>
</feature>
<dbReference type="Gene3D" id="1.10.10.1940">
    <property type="match status" value="3"/>
</dbReference>
<dbReference type="AlphaFoldDB" id="A0A2T7NB55"/>
<keyword evidence="5 8" id="KW-0862">Zinc</keyword>
<evidence type="ECO:0000256" key="6">
    <source>
        <dbReference type="ARBA" id="ARBA00023049"/>
    </source>
</evidence>
<dbReference type="PANTHER" id="PTHR10127">
    <property type="entry name" value="DISCOIDIN, CUB, EGF, LAMININ , AND ZINC METALLOPROTEASE DOMAIN CONTAINING"/>
    <property type="match status" value="1"/>
</dbReference>
<evidence type="ECO:0000256" key="4">
    <source>
        <dbReference type="ARBA" id="ARBA00022801"/>
    </source>
</evidence>
<dbReference type="Pfam" id="PF01400">
    <property type="entry name" value="Astacin"/>
    <property type="match status" value="2"/>
</dbReference>
<evidence type="ECO:0000256" key="3">
    <source>
        <dbReference type="ARBA" id="ARBA00022723"/>
    </source>
</evidence>
<dbReference type="GO" id="GO:0004222">
    <property type="term" value="F:metalloendopeptidase activity"/>
    <property type="evidence" value="ECO:0007669"/>
    <property type="project" value="UniProtKB-UniRule"/>
</dbReference>
<dbReference type="InterPro" id="IPR001506">
    <property type="entry name" value="Peptidase_M12A"/>
</dbReference>
<evidence type="ECO:0000256" key="2">
    <source>
        <dbReference type="ARBA" id="ARBA00022670"/>
    </source>
</evidence>
<evidence type="ECO:0000256" key="7">
    <source>
        <dbReference type="PROSITE-ProRule" id="PRU01005"/>
    </source>
</evidence>
<dbReference type="InterPro" id="IPR003582">
    <property type="entry name" value="ShKT_dom"/>
</dbReference>
<evidence type="ECO:0000313" key="12">
    <source>
        <dbReference type="EMBL" id="PVD18391.1"/>
    </source>
</evidence>
<comment type="cofactor">
    <cofactor evidence="8 9">
        <name>Zn(2+)</name>
        <dbReference type="ChEBI" id="CHEBI:29105"/>
    </cofactor>
    <text evidence="8 9">Binds 1 zinc ion per subunit.</text>
</comment>
<evidence type="ECO:0000259" key="11">
    <source>
        <dbReference type="PROSITE" id="PS51864"/>
    </source>
</evidence>
<dbReference type="SUPFAM" id="SSF55486">
    <property type="entry name" value="Metalloproteases ('zincins'), catalytic domain"/>
    <property type="match status" value="1"/>
</dbReference>
<feature type="domain" description="ShKT" evidence="10">
    <location>
        <begin position="441"/>
        <end position="475"/>
    </location>
</feature>
<proteinExistence type="predicted"/>
<dbReference type="PANTHER" id="PTHR10127:SF780">
    <property type="entry name" value="METALLOENDOPEPTIDASE"/>
    <property type="match status" value="1"/>
</dbReference>
<name>A0A2T7NB55_POMCA</name>
<evidence type="ECO:0000256" key="1">
    <source>
        <dbReference type="ARBA" id="ARBA00002657"/>
    </source>
</evidence>
<comment type="caution">
    <text evidence="7">Lacks conserved residue(s) required for the propagation of feature annotation.</text>
</comment>
<dbReference type="GO" id="GO:0006508">
    <property type="term" value="P:proteolysis"/>
    <property type="evidence" value="ECO:0007669"/>
    <property type="project" value="UniProtKB-KW"/>
</dbReference>
<dbReference type="PROSITE" id="PS51670">
    <property type="entry name" value="SHKT"/>
    <property type="match status" value="4"/>
</dbReference>
<dbReference type="EC" id="3.4.24.-" evidence="9"/>